<dbReference type="SUPFAM" id="SSF50998">
    <property type="entry name" value="Quinoprotein alcohol dehydrogenase-like"/>
    <property type="match status" value="2"/>
</dbReference>
<protein>
    <submittedName>
        <fullName evidence="2">PQQ-binding-like beta-propeller repeat protein</fullName>
    </submittedName>
</protein>
<dbReference type="AlphaFoldDB" id="A0AAW9SBJ0"/>
<evidence type="ECO:0000259" key="1">
    <source>
        <dbReference type="Pfam" id="PF13360"/>
    </source>
</evidence>
<dbReference type="InterPro" id="IPR011047">
    <property type="entry name" value="Quinoprotein_ADH-like_sf"/>
</dbReference>
<dbReference type="InterPro" id="IPR052091">
    <property type="entry name" value="Beta-ala_Activ/Resist"/>
</dbReference>
<dbReference type="EMBL" id="JBDKWZ010000021">
    <property type="protein sequence ID" value="MEN7551288.1"/>
    <property type="molecule type" value="Genomic_DNA"/>
</dbReference>
<dbReference type="Pfam" id="PF13360">
    <property type="entry name" value="PQQ_2"/>
    <property type="match status" value="2"/>
</dbReference>
<dbReference type="PANTHER" id="PTHR44394">
    <property type="entry name" value="BETA-ALANINE-ACTIVATING ENZYME"/>
    <property type="match status" value="1"/>
</dbReference>
<comment type="caution">
    <text evidence="2">The sequence shown here is derived from an EMBL/GenBank/DDBJ whole genome shotgun (WGS) entry which is preliminary data.</text>
</comment>
<evidence type="ECO:0000313" key="2">
    <source>
        <dbReference type="EMBL" id="MEN7551288.1"/>
    </source>
</evidence>
<dbReference type="InterPro" id="IPR015943">
    <property type="entry name" value="WD40/YVTN_repeat-like_dom_sf"/>
</dbReference>
<proteinExistence type="predicted"/>
<evidence type="ECO:0000313" key="3">
    <source>
        <dbReference type="Proteomes" id="UP001403385"/>
    </source>
</evidence>
<keyword evidence="3" id="KW-1185">Reference proteome</keyword>
<sequence>MYYAPSLIFIILSLLCCNQSTFGQNKPLWQFKTQGAIVSSPAIHENTIYFGSADGHLFALNRENGVEIWKYKTEGKVHGSPLLIEDLVIVNNSLGELLALEQASGKLKWKFISKGEKRLDMWDYYLSSPVSDGKHIFWGSGDGHLYALDHSNGKLKWKFLTGGIIHARPLYHEGKLYIGSFDGYMYALHAEQGELIWKFKTVGDAYFPKGEIQRGATLQNGTLYFGSRDFNVYALDATTGTGKWNMKERGSWVVSLPLADDQYVYFGTSDTHAFYCFDAQTGEVIWKRHLGMRVYGGAQRYQDRIYFGCFDGVLYGLNRANGKIEWSFATEGNRQNRQEVFDESGNFRQGFELYGADMETSEQKILAMGSILGTPLIDPTNGIIYFGSTDGNFYAVRLN</sequence>
<gene>
    <name evidence="2" type="ORF">AAG747_25445</name>
</gene>
<reference evidence="2 3" key="1">
    <citation type="submission" date="2024-04" db="EMBL/GenBank/DDBJ databases">
        <title>Novel genus in family Flammeovirgaceae.</title>
        <authorList>
            <person name="Nguyen T.H."/>
            <person name="Vuong T.Q."/>
            <person name="Le H."/>
            <person name="Kim S.-G."/>
        </authorList>
    </citation>
    <scope>NUCLEOTIDE SEQUENCE [LARGE SCALE GENOMIC DNA]</scope>
    <source>
        <strain evidence="2 3">JCM 23209</strain>
    </source>
</reference>
<dbReference type="GO" id="GO:0043041">
    <property type="term" value="P:amino acid activation for nonribosomal peptide biosynthetic process"/>
    <property type="evidence" value="ECO:0007669"/>
    <property type="project" value="TreeGrafter"/>
</dbReference>
<dbReference type="PANTHER" id="PTHR44394:SF1">
    <property type="entry name" value="BETA-ALANINE-ACTIVATING ENZYME"/>
    <property type="match status" value="1"/>
</dbReference>
<dbReference type="InterPro" id="IPR002372">
    <property type="entry name" value="PQQ_rpt_dom"/>
</dbReference>
<dbReference type="InterPro" id="IPR018391">
    <property type="entry name" value="PQQ_b-propeller_rpt"/>
</dbReference>
<dbReference type="Proteomes" id="UP001403385">
    <property type="component" value="Unassembled WGS sequence"/>
</dbReference>
<dbReference type="SMART" id="SM00564">
    <property type="entry name" value="PQQ"/>
    <property type="match status" value="7"/>
</dbReference>
<feature type="domain" description="Pyrrolo-quinoline quinone repeat" evidence="1">
    <location>
        <begin position="26"/>
        <end position="111"/>
    </location>
</feature>
<accession>A0AAW9SBJ0</accession>
<feature type="domain" description="Pyrrolo-quinoline quinone repeat" evidence="1">
    <location>
        <begin position="183"/>
        <end position="338"/>
    </location>
</feature>
<name>A0AAW9SBJ0_9BACT</name>
<dbReference type="Gene3D" id="2.130.10.10">
    <property type="entry name" value="YVTN repeat-like/Quinoprotein amine dehydrogenase"/>
    <property type="match status" value="2"/>
</dbReference>
<dbReference type="RefSeq" id="WP_346824069.1">
    <property type="nucleotide sequence ID" value="NZ_JBDKWZ010000021.1"/>
</dbReference>
<organism evidence="2 3">
    <name type="scientific">Rapidithrix thailandica</name>
    <dbReference type="NCBI Taxonomy" id="413964"/>
    <lineage>
        <taxon>Bacteria</taxon>
        <taxon>Pseudomonadati</taxon>
        <taxon>Bacteroidota</taxon>
        <taxon>Cytophagia</taxon>
        <taxon>Cytophagales</taxon>
        <taxon>Flammeovirgaceae</taxon>
        <taxon>Rapidithrix</taxon>
    </lineage>
</organism>